<sequence>MIRQFQKTKNSKNSFISVEKNRKTGVYETLKKIVEVPANDSLDPVEAEWISDAMMEELIWANNEWQDYRRQYDVTNFVGHRGYILYGLFCTKLIQDGKPNALIYDREARIPGTVIFGFEFA</sequence>
<accession>A0A2N1N1W6</accession>
<evidence type="ECO:0000313" key="2">
    <source>
        <dbReference type="Proteomes" id="UP000233469"/>
    </source>
</evidence>
<evidence type="ECO:0000313" key="1">
    <source>
        <dbReference type="EMBL" id="PKK67858.1"/>
    </source>
</evidence>
<dbReference type="AlphaFoldDB" id="A0A2N1N1W6"/>
<reference evidence="1 2" key="1">
    <citation type="submission" date="2016-04" db="EMBL/GenBank/DDBJ databases">
        <title>Genome analyses suggest a sexual origin of heterokaryosis in a supposedly ancient asexual fungus.</title>
        <authorList>
            <person name="Ropars J."/>
            <person name="Sedzielewska K."/>
            <person name="Noel J."/>
            <person name="Charron P."/>
            <person name="Farinelli L."/>
            <person name="Marton T."/>
            <person name="Kruger M."/>
            <person name="Pelin A."/>
            <person name="Brachmann A."/>
            <person name="Corradi N."/>
        </authorList>
    </citation>
    <scope>NUCLEOTIDE SEQUENCE [LARGE SCALE GENOMIC DNA]</scope>
    <source>
        <strain evidence="1 2">C2</strain>
    </source>
</reference>
<dbReference type="EMBL" id="LLXL01000908">
    <property type="protein sequence ID" value="PKK67858.1"/>
    <property type="molecule type" value="Genomic_DNA"/>
</dbReference>
<reference evidence="1 2" key="2">
    <citation type="submission" date="2017-10" db="EMBL/GenBank/DDBJ databases">
        <title>Extensive intraspecific genome diversity in a model arbuscular mycorrhizal fungus.</title>
        <authorList>
            <person name="Chen E.C.H."/>
            <person name="Morin E."/>
            <person name="Baudet D."/>
            <person name="Noel J."/>
            <person name="Ndikumana S."/>
            <person name="Charron P."/>
            <person name="St-Onge C."/>
            <person name="Giorgi J."/>
            <person name="Grigoriev I.V."/>
            <person name="Roux C."/>
            <person name="Martin F.M."/>
            <person name="Corradi N."/>
        </authorList>
    </citation>
    <scope>NUCLEOTIDE SEQUENCE [LARGE SCALE GENOMIC DNA]</scope>
    <source>
        <strain evidence="1 2">C2</strain>
    </source>
</reference>
<proteinExistence type="predicted"/>
<protein>
    <submittedName>
        <fullName evidence="1">Uncharacterized protein</fullName>
    </submittedName>
</protein>
<organism evidence="1 2">
    <name type="scientific">Rhizophagus irregularis</name>
    <dbReference type="NCBI Taxonomy" id="588596"/>
    <lineage>
        <taxon>Eukaryota</taxon>
        <taxon>Fungi</taxon>
        <taxon>Fungi incertae sedis</taxon>
        <taxon>Mucoromycota</taxon>
        <taxon>Glomeromycotina</taxon>
        <taxon>Glomeromycetes</taxon>
        <taxon>Glomerales</taxon>
        <taxon>Glomeraceae</taxon>
        <taxon>Rhizophagus</taxon>
    </lineage>
</organism>
<comment type="caution">
    <text evidence="1">The sequence shown here is derived from an EMBL/GenBank/DDBJ whole genome shotgun (WGS) entry which is preliminary data.</text>
</comment>
<gene>
    <name evidence="1" type="ORF">RhiirC2_782994</name>
</gene>
<name>A0A2N1N1W6_9GLOM</name>
<dbReference type="Proteomes" id="UP000233469">
    <property type="component" value="Unassembled WGS sequence"/>
</dbReference>